<keyword evidence="5" id="KW-1185">Reference proteome</keyword>
<evidence type="ECO:0000259" key="2">
    <source>
        <dbReference type="PROSITE" id="PS51192"/>
    </source>
</evidence>
<dbReference type="InterPro" id="IPR027417">
    <property type="entry name" value="P-loop_NTPase"/>
</dbReference>
<dbReference type="InterPro" id="IPR025202">
    <property type="entry name" value="PLD-like_dom"/>
</dbReference>
<sequence length="1025" mass="114997">MQEGIYEKLVTKRLNENLVGLDAFGFDTASVDNADQPHVLARHVSEVVFHHLDSIKDPGKRLSAANRLLADLISDHDLVDEPVRQLTRVHRPAGPGVVDRTAVRPTTPLSEVALLTNASGEPSIGHELPAELASADSVDLVCAFIRWSGVRLLEAELRALAESGTPFRIITTTYLGSTERETLDRLVRQYGAEVRVQYDNLRTRLHAKAWLFHRNSGYDTAYIGSSNLSNAALIDGVEWNVRLSRVSTPSLIEKFRSTFDTYWHDDPSFEEYDPDRDRDRLDDALAEASGTRSTSSITLNISGLEVRPYPYQQVMLDEIQAERQVHGRHRNLVVAATGTGKTVLAALDYRRTRDVSETRPRLLFVAHRHEILAQAQRTYREVLADPNFGETYVAGTRPERWDHVFASVQSLNAYGIGNIPAEHFDIVVIDEFHHAAARTYSRILSHLRPAELLGLTATPERADGADIIGLFDGRIATELRLWDALEAELLCPFHYFGIADGTDLARLTWKRGRYEITELDNLYTGDDRRAHLILSTVRDKIVAPHQMRALGFCVSVGHAEYMAKVFNQAGVPATAVSGSTRDVDRIQAIADLKDRSINIIFSVDVFNEGLDIKDVDTILMLRPTESVTIFLQQLGRGLRRTETKPVLTVLDFVGNQRDEFRWDLRLRALTGGGRGALARNVENRFPTLPSGCRIVLDEATQSHVLKSLKRQISMRWADIVAEYRALNHLDLPSFVDETGIPLARLTKNDKSWTQLRRDAGALTGEASALESEILKRNRAFAHVDDSSRVEAYRRLLDSNESYDHLSTIDQRLADMLVFSVWPTGGSFASVNEALDSLRSEPEACREILSITNFTFDLSRQQTSSLDGELSQVPLQLHAHYQREEILAGLGVASFESRPGNFREGVKYIADLNVDAFFVNLIKTDTAFSPTTMYRDYPISRSLFHWESQSTTSITSATGQRYINGTSTVLLFVRHQKQGEFGPMPYTFLGPAELVDHQGERPIAITWRLDHEMPAEFFNTAKLVAS</sequence>
<evidence type="ECO:0000259" key="3">
    <source>
        <dbReference type="PROSITE" id="PS51194"/>
    </source>
</evidence>
<dbReference type="CDD" id="cd09203">
    <property type="entry name" value="PLDc_N_DEXD_b1"/>
    <property type="match status" value="1"/>
</dbReference>
<dbReference type="InterPro" id="IPR001736">
    <property type="entry name" value="PLipase_D/transphosphatidylase"/>
</dbReference>
<feature type="domain" description="PLD phosphodiesterase" evidence="1">
    <location>
        <begin position="201"/>
        <end position="232"/>
    </location>
</feature>
<dbReference type="EMBL" id="CP136137">
    <property type="protein sequence ID" value="WYY07971.1"/>
    <property type="molecule type" value="Genomic_DNA"/>
</dbReference>
<dbReference type="PROSITE" id="PS50035">
    <property type="entry name" value="PLD"/>
    <property type="match status" value="1"/>
</dbReference>
<gene>
    <name evidence="4" type="ORF">RVF87_02470</name>
</gene>
<evidence type="ECO:0000313" key="5">
    <source>
        <dbReference type="Proteomes" id="UP001479933"/>
    </source>
</evidence>
<dbReference type="PROSITE" id="PS51192">
    <property type="entry name" value="HELICASE_ATP_BIND_1"/>
    <property type="match status" value="1"/>
</dbReference>
<name>A0ABZ2U2P2_9ACTN</name>
<dbReference type="Pfam" id="PF04851">
    <property type="entry name" value="ResIII"/>
    <property type="match status" value="1"/>
</dbReference>
<dbReference type="Pfam" id="PF13091">
    <property type="entry name" value="PLDc_2"/>
    <property type="match status" value="1"/>
</dbReference>
<dbReference type="InterPro" id="IPR021835">
    <property type="entry name" value="DUF3427"/>
</dbReference>
<evidence type="ECO:0000313" key="4">
    <source>
        <dbReference type="EMBL" id="WYY07971.1"/>
    </source>
</evidence>
<dbReference type="InterPro" id="IPR001650">
    <property type="entry name" value="Helicase_C-like"/>
</dbReference>
<dbReference type="SMART" id="SM00490">
    <property type="entry name" value="HELICc"/>
    <property type="match status" value="1"/>
</dbReference>
<dbReference type="PANTHER" id="PTHR47962">
    <property type="entry name" value="ATP-DEPENDENT HELICASE LHR-RELATED-RELATED"/>
    <property type="match status" value="1"/>
</dbReference>
<dbReference type="Pfam" id="PF11907">
    <property type="entry name" value="DUF3427"/>
    <property type="match status" value="1"/>
</dbReference>
<dbReference type="SMART" id="SM00487">
    <property type="entry name" value="DEXDc"/>
    <property type="match status" value="1"/>
</dbReference>
<dbReference type="Gene3D" id="3.30.870.10">
    <property type="entry name" value="Endonuclease Chain A"/>
    <property type="match status" value="1"/>
</dbReference>
<dbReference type="RefSeq" id="WP_066171256.1">
    <property type="nucleotide sequence ID" value="NZ_CP136137.1"/>
</dbReference>
<dbReference type="CDD" id="cd18032">
    <property type="entry name" value="DEXHc_RE_I_III_res"/>
    <property type="match status" value="1"/>
</dbReference>
<dbReference type="SUPFAM" id="SSF56024">
    <property type="entry name" value="Phospholipase D/nuclease"/>
    <property type="match status" value="1"/>
</dbReference>
<dbReference type="Gene3D" id="3.40.50.300">
    <property type="entry name" value="P-loop containing nucleotide triphosphate hydrolases"/>
    <property type="match status" value="2"/>
</dbReference>
<dbReference type="PROSITE" id="PS51194">
    <property type="entry name" value="HELICASE_CTER"/>
    <property type="match status" value="1"/>
</dbReference>
<dbReference type="InterPro" id="IPR014001">
    <property type="entry name" value="Helicase_ATP-bd"/>
</dbReference>
<dbReference type="InterPro" id="IPR006935">
    <property type="entry name" value="Helicase/UvrB_N"/>
</dbReference>
<accession>A0ABZ2U2P2</accession>
<dbReference type="Pfam" id="PF00271">
    <property type="entry name" value="Helicase_C"/>
    <property type="match status" value="1"/>
</dbReference>
<feature type="domain" description="Helicase ATP-binding" evidence="2">
    <location>
        <begin position="322"/>
        <end position="477"/>
    </location>
</feature>
<proteinExistence type="predicted"/>
<dbReference type="Proteomes" id="UP001479933">
    <property type="component" value="Chromosome"/>
</dbReference>
<dbReference type="CDD" id="cd18799">
    <property type="entry name" value="SF2_C_EcoAI-like"/>
    <property type="match status" value="1"/>
</dbReference>
<dbReference type="InterPro" id="IPR052511">
    <property type="entry name" value="ATP-dep_Helicase"/>
</dbReference>
<dbReference type="PANTHER" id="PTHR47962:SF7">
    <property type="entry name" value="MITOCHONDRIAL ATP-DEPENDENT HELICASE IRC3-RELATED"/>
    <property type="match status" value="1"/>
</dbReference>
<dbReference type="SUPFAM" id="SSF52540">
    <property type="entry name" value="P-loop containing nucleoside triphosphate hydrolases"/>
    <property type="match status" value="1"/>
</dbReference>
<reference evidence="4 5" key="1">
    <citation type="journal article" date="2023" name="Virus Evol.">
        <title>Computational host range prediction-The good, the bad, and the ugly.</title>
        <authorList>
            <person name="Howell A.A."/>
            <person name="Versoza C.J."/>
            <person name="Pfeifer S.P."/>
        </authorList>
    </citation>
    <scope>NUCLEOTIDE SEQUENCE [LARGE SCALE GENOMIC DNA]</scope>
    <source>
        <strain evidence="4 5">1610/1b</strain>
    </source>
</reference>
<evidence type="ECO:0000259" key="1">
    <source>
        <dbReference type="PROSITE" id="PS50035"/>
    </source>
</evidence>
<protein>
    <submittedName>
        <fullName evidence="4">DUF3427 domain-containing protein</fullName>
    </submittedName>
</protein>
<feature type="domain" description="Helicase C-terminal" evidence="3">
    <location>
        <begin position="536"/>
        <end position="689"/>
    </location>
</feature>
<organism evidence="4 5">
    <name type="scientific">Gordonia hydrophobica</name>
    <dbReference type="NCBI Taxonomy" id="40516"/>
    <lineage>
        <taxon>Bacteria</taxon>
        <taxon>Bacillati</taxon>
        <taxon>Actinomycetota</taxon>
        <taxon>Actinomycetes</taxon>
        <taxon>Mycobacteriales</taxon>
        <taxon>Gordoniaceae</taxon>
        <taxon>Gordonia</taxon>
    </lineage>
</organism>